<evidence type="ECO:0000313" key="2">
    <source>
        <dbReference type="Proteomes" id="UP001562425"/>
    </source>
</evidence>
<protein>
    <submittedName>
        <fullName evidence="1">Uncharacterized protein</fullName>
    </submittedName>
</protein>
<gene>
    <name evidence="1" type="ORF">pipiens_007257</name>
</gene>
<dbReference type="EMBL" id="JBEHCU010005171">
    <property type="protein sequence ID" value="KAL1400656.1"/>
    <property type="molecule type" value="Genomic_DNA"/>
</dbReference>
<evidence type="ECO:0000313" key="1">
    <source>
        <dbReference type="EMBL" id="KAL1400656.1"/>
    </source>
</evidence>
<organism evidence="1 2">
    <name type="scientific">Culex pipiens pipiens</name>
    <name type="common">Northern house mosquito</name>
    <dbReference type="NCBI Taxonomy" id="38569"/>
    <lineage>
        <taxon>Eukaryota</taxon>
        <taxon>Metazoa</taxon>
        <taxon>Ecdysozoa</taxon>
        <taxon>Arthropoda</taxon>
        <taxon>Hexapoda</taxon>
        <taxon>Insecta</taxon>
        <taxon>Pterygota</taxon>
        <taxon>Neoptera</taxon>
        <taxon>Endopterygota</taxon>
        <taxon>Diptera</taxon>
        <taxon>Nematocera</taxon>
        <taxon>Culicoidea</taxon>
        <taxon>Culicidae</taxon>
        <taxon>Culicinae</taxon>
        <taxon>Culicini</taxon>
        <taxon>Culex</taxon>
        <taxon>Culex</taxon>
    </lineage>
</organism>
<dbReference type="Proteomes" id="UP001562425">
    <property type="component" value="Unassembled WGS sequence"/>
</dbReference>
<comment type="caution">
    <text evidence="1">The sequence shown here is derived from an EMBL/GenBank/DDBJ whole genome shotgun (WGS) entry which is preliminary data.</text>
</comment>
<proteinExistence type="predicted"/>
<reference evidence="1 2" key="1">
    <citation type="submission" date="2024-05" db="EMBL/GenBank/DDBJ databases">
        <title>Culex pipiens pipiens assembly and annotation.</title>
        <authorList>
            <person name="Alout H."/>
            <person name="Durand T."/>
        </authorList>
    </citation>
    <scope>NUCLEOTIDE SEQUENCE [LARGE SCALE GENOMIC DNA]</scope>
    <source>
        <strain evidence="1">HA-2024</strain>
        <tissue evidence="1">Whole body</tissue>
    </source>
</reference>
<name>A0ABD1DLP5_CULPP</name>
<keyword evidence="2" id="KW-1185">Reference proteome</keyword>
<sequence length="166" mass="18219">MTAGPHLPESEVRYKHLRPGHPLRDLTGPGCRHHGCSAKKRTSEPRRCPAGYGFQYTSASSTDAPCKQLTSGSECLTRSATFQQYDPSNQFYASGIRSSIYVYRSADGATFNGYGCDFECPSEGVYKNSAEPTTNYLCGADLSYHTMYCPKNAVMPADIELCAINF</sequence>
<dbReference type="AlphaFoldDB" id="A0ABD1DLP5"/>
<accession>A0ABD1DLP5</accession>